<evidence type="ECO:0000313" key="5">
    <source>
        <dbReference type="Proteomes" id="UP000238325"/>
    </source>
</evidence>
<dbReference type="GO" id="GO:0000155">
    <property type="term" value="F:phosphorelay sensor kinase activity"/>
    <property type="evidence" value="ECO:0007669"/>
    <property type="project" value="InterPro"/>
</dbReference>
<keyword evidence="1" id="KW-1133">Transmembrane helix</keyword>
<dbReference type="GO" id="GO:0016020">
    <property type="term" value="C:membrane"/>
    <property type="evidence" value="ECO:0007669"/>
    <property type="project" value="InterPro"/>
</dbReference>
<evidence type="ECO:0000256" key="1">
    <source>
        <dbReference type="SAM" id="Phobius"/>
    </source>
</evidence>
<evidence type="ECO:0000313" key="3">
    <source>
        <dbReference type="EMBL" id="PRB85648.1"/>
    </source>
</evidence>
<sequence>MIYAKYINTNGRKVFRIDPRIILFSALFMGILASVPKILRMHITLGELTIDFSISFLFSLFVWYFNIYSLPKFSIQNISTRFFNKKLVISLSIGVLVMAAIVLIHHIIFPKYGFNTMVLMYEFRGVLINLTIYMFLYLLYQTYNSQQIKFELEQIRTDNLNAQYELLKQQINPHFLFNSLNTLKSMIDIKDESSGDFVVRLADFYRFTLDNRKMDLIPLKKELAILDAYVFLLTSRFEDGIEFKIDIQEEILNSYIPPFTLQLLCENCIKHNIVSLANPLIIKLYSDSEYIVIENNFQPKNIPQESAGIGIENIRERYKHFAEKELTILQNDSNFTVKLPIVDESFSNRR</sequence>
<protein>
    <submittedName>
        <fullName evidence="3">Histidine kinase</fullName>
    </submittedName>
</protein>
<reference evidence="5 6" key="1">
    <citation type="submission" date="2017-09" db="EMBL/GenBank/DDBJ databases">
        <title>Genomic, metabolic, and phenotypic characteristics of bacterial isolates from the natural microbiome of the model nematode Caenorhabditis elegans.</title>
        <authorList>
            <person name="Zimmermann J."/>
            <person name="Obeng N."/>
            <person name="Yang W."/>
            <person name="Obeng O."/>
            <person name="Kissoyan K."/>
            <person name="Pees B."/>
            <person name="Dirksen P."/>
            <person name="Hoppner M."/>
            <person name="Franke A."/>
            <person name="Rosenstiel P."/>
            <person name="Leippe M."/>
            <person name="Dierking K."/>
            <person name="Kaleta C."/>
            <person name="Schulenburg H."/>
        </authorList>
    </citation>
    <scope>NUCLEOTIDE SEQUENCE [LARGE SCALE GENOMIC DNA]</scope>
    <source>
        <strain evidence="3 6">MYb25</strain>
        <strain evidence="4 5">MYb44</strain>
    </source>
</reference>
<dbReference type="PANTHER" id="PTHR34220">
    <property type="entry name" value="SENSOR HISTIDINE KINASE YPDA"/>
    <property type="match status" value="1"/>
</dbReference>
<feature type="domain" description="Signal transduction histidine kinase internal region" evidence="2">
    <location>
        <begin position="162"/>
        <end position="239"/>
    </location>
</feature>
<keyword evidence="3" id="KW-0418">Kinase</keyword>
<feature type="transmembrane region" description="Helical" evidence="1">
    <location>
        <begin position="21"/>
        <end position="39"/>
    </location>
</feature>
<keyword evidence="5" id="KW-1185">Reference proteome</keyword>
<evidence type="ECO:0000259" key="2">
    <source>
        <dbReference type="Pfam" id="PF06580"/>
    </source>
</evidence>
<dbReference type="EMBL" id="PCPP01000001">
    <property type="protein sequence ID" value="PRB85648.1"/>
    <property type="molecule type" value="Genomic_DNA"/>
</dbReference>
<feature type="transmembrane region" description="Helical" evidence="1">
    <location>
        <begin position="45"/>
        <end position="66"/>
    </location>
</feature>
<dbReference type="Proteomes" id="UP000238325">
    <property type="component" value="Unassembled WGS sequence"/>
</dbReference>
<dbReference type="Proteomes" id="UP000238534">
    <property type="component" value="Unassembled WGS sequence"/>
</dbReference>
<dbReference type="EMBL" id="PCPH01000002">
    <property type="protein sequence ID" value="PRB90628.1"/>
    <property type="molecule type" value="Genomic_DNA"/>
</dbReference>
<dbReference type="InterPro" id="IPR050640">
    <property type="entry name" value="Bact_2-comp_sensor_kinase"/>
</dbReference>
<accession>A0A2S9CYQ1</accession>
<comment type="caution">
    <text evidence="3">The sequence shown here is derived from an EMBL/GenBank/DDBJ whole genome shotgun (WGS) entry which is preliminary data.</text>
</comment>
<dbReference type="PANTHER" id="PTHR34220:SF7">
    <property type="entry name" value="SENSOR HISTIDINE KINASE YPDA"/>
    <property type="match status" value="1"/>
</dbReference>
<name>A0A2S9CYQ1_CHRCI</name>
<dbReference type="Pfam" id="PF06580">
    <property type="entry name" value="His_kinase"/>
    <property type="match status" value="1"/>
</dbReference>
<feature type="transmembrane region" description="Helical" evidence="1">
    <location>
        <begin position="87"/>
        <end position="109"/>
    </location>
</feature>
<evidence type="ECO:0000313" key="6">
    <source>
        <dbReference type="Proteomes" id="UP000238534"/>
    </source>
</evidence>
<dbReference type="RefSeq" id="WP_105682043.1">
    <property type="nucleotide sequence ID" value="NZ_JBBGZD010000001.1"/>
</dbReference>
<organism evidence="3 6">
    <name type="scientific">Chryseobacterium culicis</name>
    <dbReference type="NCBI Taxonomy" id="680127"/>
    <lineage>
        <taxon>Bacteria</taxon>
        <taxon>Pseudomonadati</taxon>
        <taxon>Bacteroidota</taxon>
        <taxon>Flavobacteriia</taxon>
        <taxon>Flavobacteriales</taxon>
        <taxon>Weeksellaceae</taxon>
        <taxon>Chryseobacterium group</taxon>
        <taxon>Chryseobacterium</taxon>
    </lineage>
</organism>
<evidence type="ECO:0000313" key="4">
    <source>
        <dbReference type="EMBL" id="PRB90628.1"/>
    </source>
</evidence>
<gene>
    <name evidence="3" type="ORF">CQ022_05155</name>
    <name evidence="4" type="ORF">CQ033_07830</name>
</gene>
<feature type="transmembrane region" description="Helical" evidence="1">
    <location>
        <begin position="121"/>
        <end position="140"/>
    </location>
</feature>
<dbReference type="InterPro" id="IPR010559">
    <property type="entry name" value="Sig_transdc_His_kin_internal"/>
</dbReference>
<proteinExistence type="predicted"/>
<dbReference type="OrthoDB" id="9809908at2"/>
<dbReference type="AlphaFoldDB" id="A0A2S9CYQ1"/>
<keyword evidence="1" id="KW-0472">Membrane</keyword>
<keyword evidence="1" id="KW-0812">Transmembrane</keyword>
<keyword evidence="3" id="KW-0808">Transferase</keyword>